<dbReference type="Gene3D" id="3.20.20.190">
    <property type="entry name" value="Phosphatidylinositol (PI) phosphodiesterase"/>
    <property type="match status" value="1"/>
</dbReference>
<gene>
    <name evidence="3" type="ORF">AB0D95_21330</name>
</gene>
<protein>
    <submittedName>
        <fullName evidence="3">Glycerophosphodiester phosphodiesterase family protein</fullName>
    </submittedName>
</protein>
<accession>A0ABV3EUI6</accession>
<dbReference type="InterPro" id="IPR030395">
    <property type="entry name" value="GP_PDE_dom"/>
</dbReference>
<proteinExistence type="predicted"/>
<comment type="caution">
    <text evidence="3">The sequence shown here is derived from an EMBL/GenBank/DDBJ whole genome shotgun (WGS) entry which is preliminary data.</text>
</comment>
<evidence type="ECO:0000256" key="1">
    <source>
        <dbReference type="SAM" id="SignalP"/>
    </source>
</evidence>
<organism evidence="3 4">
    <name type="scientific">Streptomyces chilikensis</name>
    <dbReference type="NCBI Taxonomy" id="1194079"/>
    <lineage>
        <taxon>Bacteria</taxon>
        <taxon>Bacillati</taxon>
        <taxon>Actinomycetota</taxon>
        <taxon>Actinomycetes</taxon>
        <taxon>Kitasatosporales</taxon>
        <taxon>Streptomycetaceae</taxon>
        <taxon>Streptomyces</taxon>
    </lineage>
</organism>
<reference evidence="3 4" key="1">
    <citation type="submission" date="2024-06" db="EMBL/GenBank/DDBJ databases">
        <title>The Natural Products Discovery Center: Release of the First 8490 Sequenced Strains for Exploring Actinobacteria Biosynthetic Diversity.</title>
        <authorList>
            <person name="Kalkreuter E."/>
            <person name="Kautsar S.A."/>
            <person name="Yang D."/>
            <person name="Bader C.D."/>
            <person name="Teijaro C.N."/>
            <person name="Fluegel L."/>
            <person name="Davis C.M."/>
            <person name="Simpson J.R."/>
            <person name="Lauterbach L."/>
            <person name="Steele A.D."/>
            <person name="Gui C."/>
            <person name="Meng S."/>
            <person name="Li G."/>
            <person name="Viehrig K."/>
            <person name="Ye F."/>
            <person name="Su P."/>
            <person name="Kiefer A.F."/>
            <person name="Nichols A."/>
            <person name="Cepeda A.J."/>
            <person name="Yan W."/>
            <person name="Fan B."/>
            <person name="Jiang Y."/>
            <person name="Adhikari A."/>
            <person name="Zheng C.-J."/>
            <person name="Schuster L."/>
            <person name="Cowan T.M."/>
            <person name="Smanski M.J."/>
            <person name="Chevrette M.G."/>
            <person name="De Carvalho L.P.S."/>
            <person name="Shen B."/>
        </authorList>
    </citation>
    <scope>NUCLEOTIDE SEQUENCE [LARGE SCALE GENOMIC DNA]</scope>
    <source>
        <strain evidence="3 4">NPDC048117</strain>
    </source>
</reference>
<dbReference type="PANTHER" id="PTHR46211:SF1">
    <property type="entry name" value="GLYCEROPHOSPHODIESTER PHOSPHODIESTERASE, CYTOPLASMIC"/>
    <property type="match status" value="1"/>
</dbReference>
<dbReference type="InterPro" id="IPR017946">
    <property type="entry name" value="PLC-like_Pdiesterase_TIM-brl"/>
</dbReference>
<evidence type="ECO:0000259" key="2">
    <source>
        <dbReference type="PROSITE" id="PS51704"/>
    </source>
</evidence>
<dbReference type="Proteomes" id="UP001551584">
    <property type="component" value="Unassembled WGS sequence"/>
</dbReference>
<dbReference type="PROSITE" id="PS51704">
    <property type="entry name" value="GP_PDE"/>
    <property type="match status" value="1"/>
</dbReference>
<dbReference type="EMBL" id="JBEZNA010000055">
    <property type="protein sequence ID" value="MEU9579781.1"/>
    <property type="molecule type" value="Genomic_DNA"/>
</dbReference>
<dbReference type="PANTHER" id="PTHR46211">
    <property type="entry name" value="GLYCEROPHOSPHORYL DIESTER PHOSPHODIESTERASE"/>
    <property type="match status" value="1"/>
</dbReference>
<keyword evidence="4" id="KW-1185">Reference proteome</keyword>
<dbReference type="Pfam" id="PF03009">
    <property type="entry name" value="GDPD"/>
    <property type="match status" value="1"/>
</dbReference>
<dbReference type="RefSeq" id="WP_280871076.1">
    <property type="nucleotide sequence ID" value="NZ_JBEZNA010000055.1"/>
</dbReference>
<name>A0ABV3EUI6_9ACTN</name>
<feature type="domain" description="GP-PDE" evidence="2">
    <location>
        <begin position="35"/>
        <end position="287"/>
    </location>
</feature>
<feature type="chain" id="PRO_5047458542" evidence="1">
    <location>
        <begin position="29"/>
        <end position="295"/>
    </location>
</feature>
<evidence type="ECO:0000313" key="4">
    <source>
        <dbReference type="Proteomes" id="UP001551584"/>
    </source>
</evidence>
<keyword evidence="1" id="KW-0732">Signal</keyword>
<sequence>MHARAVAASASALLGLVALLLPTSGARADHEAVRPAVIAHRGASALAPENTLAAVDRAHRLGFTWVENDVQRTRDGVLVVLHDAGLARTTDVERVFPGRSPWRVRDFTAAEIARLDAGGWFGRRFAGARVPTLRQYLARVERNRQSLLLEIKNPRLYPGIGGQVLDELDRAGWLDRRHRSRLVIQSFDAPTIRTVHRLRPAVRTAVLGAPTVAELREYARFADQINPRYTKLTVGYVAAAQRLRGPHGRPVEVCAWTVDRPVDALIAAGHGVDCLITNRPDVVRRALSVFWTSLP</sequence>
<feature type="signal peptide" evidence="1">
    <location>
        <begin position="1"/>
        <end position="28"/>
    </location>
</feature>
<evidence type="ECO:0000313" key="3">
    <source>
        <dbReference type="EMBL" id="MEU9579781.1"/>
    </source>
</evidence>
<dbReference type="SUPFAM" id="SSF51695">
    <property type="entry name" value="PLC-like phosphodiesterases"/>
    <property type="match status" value="1"/>
</dbReference>